<evidence type="ECO:0000313" key="2">
    <source>
        <dbReference type="EMBL" id="GFH33192.1"/>
    </source>
</evidence>
<comment type="caution">
    <text evidence="2">The sequence shown here is derived from an EMBL/GenBank/DDBJ whole genome shotgun (WGS) entry which is preliminary data.</text>
</comment>
<proteinExistence type="predicted"/>
<dbReference type="InterPro" id="IPR005135">
    <property type="entry name" value="Endo/exonuclease/phosphatase"/>
</dbReference>
<evidence type="ECO:0000313" key="3">
    <source>
        <dbReference type="Proteomes" id="UP000485058"/>
    </source>
</evidence>
<dbReference type="SUPFAM" id="SSF56219">
    <property type="entry name" value="DNase I-like"/>
    <property type="match status" value="1"/>
</dbReference>
<dbReference type="PANTHER" id="PTHR12121:SF100">
    <property type="entry name" value="POLY(A)-SPECIFIC RIBONUCLEASE"/>
    <property type="match status" value="1"/>
</dbReference>
<protein>
    <submittedName>
        <fullName evidence="2">CCR4-NOT transcription complex, subunit 6-like protein</fullName>
    </submittedName>
</protein>
<dbReference type="InterPro" id="IPR050410">
    <property type="entry name" value="CCR4/nocturin_mRNA_transcr"/>
</dbReference>
<sequence length="109" mass="12593">MMDTLQVTYNLLSNRYIGGHRYCPPEHLEWSSRRARIQEELSEYNADIVCLQEVDWEVFTRELQPWFQQRGLQGWFQARQQAPDSSLDSLDASSGPTAPEGVAVFIRSS</sequence>
<feature type="domain" description="Endonuclease/exonuclease/phosphatase" evidence="1">
    <location>
        <begin position="7"/>
        <end position="108"/>
    </location>
</feature>
<dbReference type="InterPro" id="IPR036691">
    <property type="entry name" value="Endo/exonu/phosph_ase_sf"/>
</dbReference>
<feature type="non-terminal residue" evidence="2">
    <location>
        <position position="1"/>
    </location>
</feature>
<dbReference type="AlphaFoldDB" id="A0A6A0AKC8"/>
<organism evidence="2 3">
    <name type="scientific">Haematococcus lacustris</name>
    <name type="common">Green alga</name>
    <name type="synonym">Haematococcus pluvialis</name>
    <dbReference type="NCBI Taxonomy" id="44745"/>
    <lineage>
        <taxon>Eukaryota</taxon>
        <taxon>Viridiplantae</taxon>
        <taxon>Chlorophyta</taxon>
        <taxon>core chlorophytes</taxon>
        <taxon>Chlorophyceae</taxon>
        <taxon>CS clade</taxon>
        <taxon>Chlamydomonadales</taxon>
        <taxon>Haematococcaceae</taxon>
        <taxon>Haematococcus</taxon>
    </lineage>
</organism>
<dbReference type="GO" id="GO:0000175">
    <property type="term" value="F:3'-5'-RNA exonuclease activity"/>
    <property type="evidence" value="ECO:0007669"/>
    <property type="project" value="TreeGrafter"/>
</dbReference>
<reference evidence="2 3" key="1">
    <citation type="submission" date="2020-02" db="EMBL/GenBank/DDBJ databases">
        <title>Draft genome sequence of Haematococcus lacustris strain NIES-144.</title>
        <authorList>
            <person name="Morimoto D."/>
            <person name="Nakagawa S."/>
            <person name="Yoshida T."/>
            <person name="Sawayama S."/>
        </authorList>
    </citation>
    <scope>NUCLEOTIDE SEQUENCE [LARGE SCALE GENOMIC DNA]</scope>
    <source>
        <strain evidence="2 3">NIES-144</strain>
    </source>
</reference>
<dbReference type="Gene3D" id="3.60.10.10">
    <property type="entry name" value="Endonuclease/exonuclease/phosphatase"/>
    <property type="match status" value="1"/>
</dbReference>
<dbReference type="Pfam" id="PF03372">
    <property type="entry name" value="Exo_endo_phos"/>
    <property type="match status" value="1"/>
</dbReference>
<dbReference type="EMBL" id="BLLF01007962">
    <property type="protein sequence ID" value="GFH33192.1"/>
    <property type="molecule type" value="Genomic_DNA"/>
</dbReference>
<gene>
    <name evidence="2" type="ORF">HaLaN_32523</name>
</gene>
<keyword evidence="3" id="KW-1185">Reference proteome</keyword>
<feature type="non-terminal residue" evidence="2">
    <location>
        <position position="109"/>
    </location>
</feature>
<accession>A0A6A0AKC8</accession>
<evidence type="ECO:0000259" key="1">
    <source>
        <dbReference type="Pfam" id="PF03372"/>
    </source>
</evidence>
<dbReference type="Proteomes" id="UP000485058">
    <property type="component" value="Unassembled WGS sequence"/>
</dbReference>
<dbReference type="PANTHER" id="PTHR12121">
    <property type="entry name" value="CARBON CATABOLITE REPRESSOR PROTEIN 4"/>
    <property type="match status" value="1"/>
</dbReference>
<name>A0A6A0AKC8_HAELA</name>